<dbReference type="InterPro" id="IPR046349">
    <property type="entry name" value="C1-like_sf"/>
</dbReference>
<dbReference type="InterPro" id="IPR053192">
    <property type="entry name" value="Vacuole_Formation_Reg"/>
</dbReference>
<evidence type="ECO:0000256" key="1">
    <source>
        <dbReference type="ARBA" id="ARBA00022737"/>
    </source>
</evidence>
<sequence>MSSTIEHFSHPEHELTLKENDVFEDTATCYVCNRTVIGSPTYTCTNRRADDDDNDIRCKKFYLHQTCAELPPHLFQHDMHNQHLLSLELRSHGYYCDRCELQVKFAYVCDPCNYGLCVACTFPCPPDDEQRELHHEGHQEHTLVLLQRQALFKCDACWVEAKDISYICKTCEFWIHKKCALSPSIIAEPANHHHPLHLIFSIPDEHRYFSRWCNICSDYVPVDSWMYYCHQCTYFVHMKCATAPALNETEAAGSDNHPDLIEFPLHSLEALSDFMTPRFSKFQVDFEREHKDATATGPNDQHRIEEHWSHPDHPLELFQFTTNEHDDDDEEDDDNNTTGLICDGCIQPITVTHPSYYGCTQCKFLLHSVCATKLPIVLPIGSSSSHPQHSLALTMKTRFYAALDCGVCGCATNGFYYICQACDMKIDICCAFLPSRIKYKSHNHHPLILRPLLGRGCSVSRTLIIGGMEYGCEICSNFLISVSCVFYPSTMKHKYDDHSITLRYPPFFYQGVFYCELCEGVNNQWWLYHCDESDHSFHSRCLCKPHRVKLGGTIILDNNEEKHTFVCVYKLNVRKNSPLYICVVCRLGYSGGLYLECEGCGVLICPECMTKIEG</sequence>
<evidence type="ECO:0000313" key="4">
    <source>
        <dbReference type="Proteomes" id="UP000077755"/>
    </source>
</evidence>
<feature type="domain" description="DC1" evidence="2">
    <location>
        <begin position="385"/>
        <end position="431"/>
    </location>
</feature>
<name>A0AAF0WM11_DAUCS</name>
<proteinExistence type="predicted"/>
<dbReference type="PANTHER" id="PTHR32410">
    <property type="entry name" value="CYSTEINE/HISTIDINE-RICH C1 DOMAIN FAMILY PROTEIN"/>
    <property type="match status" value="1"/>
</dbReference>
<dbReference type="InterPro" id="IPR004146">
    <property type="entry name" value="DC1"/>
</dbReference>
<accession>A0AAF0WM11</accession>
<dbReference type="KEGG" id="dcr:108209918"/>
<organism evidence="3 4">
    <name type="scientific">Daucus carota subsp. sativus</name>
    <name type="common">Carrot</name>
    <dbReference type="NCBI Taxonomy" id="79200"/>
    <lineage>
        <taxon>Eukaryota</taxon>
        <taxon>Viridiplantae</taxon>
        <taxon>Streptophyta</taxon>
        <taxon>Embryophyta</taxon>
        <taxon>Tracheophyta</taxon>
        <taxon>Spermatophyta</taxon>
        <taxon>Magnoliopsida</taxon>
        <taxon>eudicotyledons</taxon>
        <taxon>Gunneridae</taxon>
        <taxon>Pentapetalae</taxon>
        <taxon>asterids</taxon>
        <taxon>campanulids</taxon>
        <taxon>Apiales</taxon>
        <taxon>Apiaceae</taxon>
        <taxon>Apioideae</taxon>
        <taxon>Scandiceae</taxon>
        <taxon>Daucinae</taxon>
        <taxon>Daucus</taxon>
        <taxon>Daucus sect. Daucus</taxon>
    </lineage>
</organism>
<dbReference type="Proteomes" id="UP000077755">
    <property type="component" value="Chromosome 2"/>
</dbReference>
<feature type="domain" description="DC1" evidence="2">
    <location>
        <begin position="192"/>
        <end position="241"/>
    </location>
</feature>
<protein>
    <recommendedName>
        <fullName evidence="2">DC1 domain-containing protein</fullName>
    </recommendedName>
</protein>
<evidence type="ECO:0000313" key="3">
    <source>
        <dbReference type="EMBL" id="WOG90370.1"/>
    </source>
</evidence>
<dbReference type="Pfam" id="PF03107">
    <property type="entry name" value="C1_2"/>
    <property type="match status" value="3"/>
</dbReference>
<gene>
    <name evidence="3" type="ORF">DCAR_0209614</name>
</gene>
<dbReference type="PANTHER" id="PTHR32410:SF216">
    <property type="entry name" value="PHORBOL-ESTER_DAG-TYPE DOMAIN-CONTAINING PROTEIN"/>
    <property type="match status" value="1"/>
</dbReference>
<reference evidence="3" key="2">
    <citation type="submission" date="2022-03" db="EMBL/GenBank/DDBJ databases">
        <title>Draft title - Genomic analysis of global carrot germplasm unveils the trajectory of domestication and the origin of high carotenoid orange carrot.</title>
        <authorList>
            <person name="Iorizzo M."/>
            <person name="Ellison S."/>
            <person name="Senalik D."/>
            <person name="Macko-Podgorni A."/>
            <person name="Grzebelus D."/>
            <person name="Bostan H."/>
            <person name="Rolling W."/>
            <person name="Curaba J."/>
            <person name="Simon P."/>
        </authorList>
    </citation>
    <scope>NUCLEOTIDE SEQUENCE</scope>
    <source>
        <tissue evidence="3">Leaf</tissue>
    </source>
</reference>
<dbReference type="SUPFAM" id="SSF57889">
    <property type="entry name" value="Cysteine-rich domain"/>
    <property type="match status" value="5"/>
</dbReference>
<feature type="domain" description="DC1" evidence="2">
    <location>
        <begin position="137"/>
        <end position="180"/>
    </location>
</feature>
<reference evidence="3" key="1">
    <citation type="journal article" date="2016" name="Nat. Genet.">
        <title>A high-quality carrot genome assembly provides new insights into carotenoid accumulation and asterid genome evolution.</title>
        <authorList>
            <person name="Iorizzo M."/>
            <person name="Ellison S."/>
            <person name="Senalik D."/>
            <person name="Zeng P."/>
            <person name="Satapoomin P."/>
            <person name="Huang J."/>
            <person name="Bowman M."/>
            <person name="Iovene M."/>
            <person name="Sanseverino W."/>
            <person name="Cavagnaro P."/>
            <person name="Yildiz M."/>
            <person name="Macko-Podgorni A."/>
            <person name="Moranska E."/>
            <person name="Grzebelus E."/>
            <person name="Grzebelus D."/>
            <person name="Ashrafi H."/>
            <person name="Zheng Z."/>
            <person name="Cheng S."/>
            <person name="Spooner D."/>
            <person name="Van Deynze A."/>
            <person name="Simon P."/>
        </authorList>
    </citation>
    <scope>NUCLEOTIDE SEQUENCE</scope>
    <source>
        <tissue evidence="3">Leaf</tissue>
    </source>
</reference>
<dbReference type="EMBL" id="CP093344">
    <property type="protein sequence ID" value="WOG90370.1"/>
    <property type="molecule type" value="Genomic_DNA"/>
</dbReference>
<keyword evidence="4" id="KW-1185">Reference proteome</keyword>
<keyword evidence="1" id="KW-0677">Repeat</keyword>
<evidence type="ECO:0000259" key="2">
    <source>
        <dbReference type="Pfam" id="PF03107"/>
    </source>
</evidence>
<dbReference type="AlphaFoldDB" id="A0AAF0WM11"/>